<dbReference type="GO" id="GO:0005524">
    <property type="term" value="F:ATP binding"/>
    <property type="evidence" value="ECO:0007669"/>
    <property type="project" value="UniProtKB-KW"/>
</dbReference>
<evidence type="ECO:0000313" key="3">
    <source>
        <dbReference type="EMBL" id="QFR00658.1"/>
    </source>
</evidence>
<accession>A0A5P8KDE4</accession>
<dbReference type="InterPro" id="IPR027417">
    <property type="entry name" value="P-loop_NTPase"/>
</dbReference>
<keyword evidence="1" id="KW-0813">Transport</keyword>
<dbReference type="RefSeq" id="WP_152171991.1">
    <property type="nucleotide sequence ID" value="NZ_CP045096.1"/>
</dbReference>
<dbReference type="PANTHER" id="PTHR42788">
    <property type="entry name" value="TAURINE IMPORT ATP-BINDING PROTEIN-RELATED"/>
    <property type="match status" value="1"/>
</dbReference>
<dbReference type="GO" id="GO:0016887">
    <property type="term" value="F:ATP hydrolysis activity"/>
    <property type="evidence" value="ECO:0007669"/>
    <property type="project" value="InterPro"/>
</dbReference>
<gene>
    <name evidence="3" type="ORF">F9278_35820</name>
</gene>
<reference evidence="3 4" key="1">
    <citation type="submission" date="2019-10" db="EMBL/GenBank/DDBJ databases">
        <title>Streptomyces sp. strain GY16 isolated from leaves of Broussonetia papyrifera.</title>
        <authorList>
            <person name="Mo P."/>
        </authorList>
    </citation>
    <scope>NUCLEOTIDE SEQUENCE [LARGE SCALE GENOMIC DNA]</scope>
    <source>
        <strain evidence="3 4">GY16</strain>
    </source>
</reference>
<evidence type="ECO:0000259" key="2">
    <source>
        <dbReference type="Pfam" id="PF00005"/>
    </source>
</evidence>
<dbReference type="PANTHER" id="PTHR42788:SF13">
    <property type="entry name" value="ALIPHATIC SULFONATES IMPORT ATP-BINDING PROTEIN SSUB"/>
    <property type="match status" value="1"/>
</dbReference>
<keyword evidence="3" id="KW-0067">ATP-binding</keyword>
<evidence type="ECO:0000313" key="4">
    <source>
        <dbReference type="Proteomes" id="UP000327294"/>
    </source>
</evidence>
<dbReference type="Gene3D" id="3.40.50.300">
    <property type="entry name" value="P-loop containing nucleotide triphosphate hydrolases"/>
    <property type="match status" value="1"/>
</dbReference>
<keyword evidence="4" id="KW-1185">Reference proteome</keyword>
<name>A0A5P8KDE4_9ACTN</name>
<protein>
    <submittedName>
        <fullName evidence="3">ATP-binding cassette domain-containing protein</fullName>
    </submittedName>
</protein>
<dbReference type="Pfam" id="PF00005">
    <property type="entry name" value="ABC_tran"/>
    <property type="match status" value="1"/>
</dbReference>
<feature type="domain" description="ABC transporter" evidence="2">
    <location>
        <begin position="11"/>
        <end position="102"/>
    </location>
</feature>
<organism evidence="3 4">
    <name type="scientific">Streptomyces phaeolivaceus</name>
    <dbReference type="NCBI Taxonomy" id="2653200"/>
    <lineage>
        <taxon>Bacteria</taxon>
        <taxon>Bacillati</taxon>
        <taxon>Actinomycetota</taxon>
        <taxon>Actinomycetes</taxon>
        <taxon>Kitasatosporales</taxon>
        <taxon>Streptomycetaceae</taxon>
        <taxon>Streptomyces</taxon>
    </lineage>
</organism>
<keyword evidence="3" id="KW-0547">Nucleotide-binding</keyword>
<dbReference type="SUPFAM" id="SSF52540">
    <property type="entry name" value="P-loop containing nucleoside triphosphate hydrolases"/>
    <property type="match status" value="1"/>
</dbReference>
<sequence length="142" mass="16044">MSATTVPARRVVRRPRRDVAILFQRPALLPWRSALDNVLLPIVVHGRPKPEHRATACELLVEVGLDAPFHTRLPHELSGGMRQRVALCRSLIQRPRVMLIAEQLAAYAELGVTRIYVRLRDLTDLPHLDLLMTEVAPRLPSS</sequence>
<dbReference type="InterPro" id="IPR050166">
    <property type="entry name" value="ABC_transporter_ATP-bind"/>
</dbReference>
<dbReference type="EMBL" id="CP045096">
    <property type="protein sequence ID" value="QFR00658.1"/>
    <property type="molecule type" value="Genomic_DNA"/>
</dbReference>
<dbReference type="Proteomes" id="UP000327294">
    <property type="component" value="Chromosome"/>
</dbReference>
<proteinExistence type="predicted"/>
<evidence type="ECO:0000256" key="1">
    <source>
        <dbReference type="ARBA" id="ARBA00022448"/>
    </source>
</evidence>
<dbReference type="KEGG" id="sphv:F9278_35820"/>
<dbReference type="AlphaFoldDB" id="A0A5P8KDE4"/>
<dbReference type="InterPro" id="IPR003439">
    <property type="entry name" value="ABC_transporter-like_ATP-bd"/>
</dbReference>